<accession>A0A6J5M9C4</accession>
<name>A0A6J5M9C4_9CAUD</name>
<dbReference type="EMBL" id="LR797380">
    <property type="protein sequence ID" value="CAB4211855.1"/>
    <property type="molecule type" value="Genomic_DNA"/>
</dbReference>
<evidence type="ECO:0000313" key="1">
    <source>
        <dbReference type="EMBL" id="CAB4142711.1"/>
    </source>
</evidence>
<protein>
    <submittedName>
        <fullName evidence="1">Uncharacterized protein</fullName>
    </submittedName>
</protein>
<sequence>MIGQDLDRYFEMARSGMFHSGRNKPVSYDQPTPCATCKFAVKGLPDMAHFMTHCTVHTKPTHQDDVPLHSNLVHTHIRVGMDVPELRCNFHKRRENS</sequence>
<dbReference type="EMBL" id="LR796419">
    <property type="protein sequence ID" value="CAB4142711.1"/>
    <property type="molecule type" value="Genomic_DNA"/>
</dbReference>
<gene>
    <name evidence="2" type="ORF">UFOVP1414_34</name>
    <name evidence="1" type="ORF">UFOVP442_43</name>
</gene>
<evidence type="ECO:0000313" key="2">
    <source>
        <dbReference type="EMBL" id="CAB4211855.1"/>
    </source>
</evidence>
<reference evidence="1" key="1">
    <citation type="submission" date="2020-04" db="EMBL/GenBank/DDBJ databases">
        <authorList>
            <person name="Chiriac C."/>
            <person name="Salcher M."/>
            <person name="Ghai R."/>
            <person name="Kavagutti S V."/>
        </authorList>
    </citation>
    <scope>NUCLEOTIDE SEQUENCE</scope>
</reference>
<organism evidence="1">
    <name type="scientific">uncultured Caudovirales phage</name>
    <dbReference type="NCBI Taxonomy" id="2100421"/>
    <lineage>
        <taxon>Viruses</taxon>
        <taxon>Duplodnaviria</taxon>
        <taxon>Heunggongvirae</taxon>
        <taxon>Uroviricota</taxon>
        <taxon>Caudoviricetes</taxon>
        <taxon>Peduoviridae</taxon>
        <taxon>Maltschvirus</taxon>
        <taxon>Maltschvirus maltsch</taxon>
    </lineage>
</organism>
<proteinExistence type="predicted"/>